<name>A0A420EAB5_9SPHN</name>
<dbReference type="PANTHER" id="PTHR34219">
    <property type="entry name" value="IRON-REGULATED INNER MEMBRANE PROTEIN-RELATED"/>
    <property type="match status" value="1"/>
</dbReference>
<dbReference type="Pfam" id="PF03929">
    <property type="entry name" value="PepSY_TM"/>
    <property type="match status" value="1"/>
</dbReference>
<evidence type="ECO:0000313" key="3">
    <source>
        <dbReference type="Proteomes" id="UP000284395"/>
    </source>
</evidence>
<gene>
    <name evidence="2" type="ORF">D6851_16465</name>
</gene>
<dbReference type="AlphaFoldDB" id="A0A420EAB5"/>
<dbReference type="InterPro" id="IPR005625">
    <property type="entry name" value="PepSY-ass_TM"/>
</dbReference>
<feature type="transmembrane region" description="Helical" evidence="1">
    <location>
        <begin position="341"/>
        <end position="363"/>
    </location>
</feature>
<keyword evidence="3" id="KW-1185">Reference proteome</keyword>
<reference evidence="2 3" key="1">
    <citation type="submission" date="2018-09" db="EMBL/GenBank/DDBJ databases">
        <title>Altererythrobacter spongiae sp. nov., isolated from a marine sponge.</title>
        <authorList>
            <person name="Zhuang L."/>
            <person name="Luo L."/>
        </authorList>
    </citation>
    <scope>NUCLEOTIDE SEQUENCE [LARGE SCALE GENOMIC DNA]</scope>
    <source>
        <strain evidence="2 3">HN-Y73</strain>
    </source>
</reference>
<feature type="transmembrane region" description="Helical" evidence="1">
    <location>
        <begin position="205"/>
        <end position="225"/>
    </location>
</feature>
<dbReference type="EMBL" id="RAPF01000014">
    <property type="protein sequence ID" value="RKF17619.1"/>
    <property type="molecule type" value="Genomic_DNA"/>
</dbReference>
<organism evidence="2 3">
    <name type="scientific">Altericroceibacterium spongiae</name>
    <dbReference type="NCBI Taxonomy" id="2320269"/>
    <lineage>
        <taxon>Bacteria</taxon>
        <taxon>Pseudomonadati</taxon>
        <taxon>Pseudomonadota</taxon>
        <taxon>Alphaproteobacteria</taxon>
        <taxon>Sphingomonadales</taxon>
        <taxon>Erythrobacteraceae</taxon>
        <taxon>Altericroceibacterium</taxon>
    </lineage>
</organism>
<dbReference type="RefSeq" id="WP_120325997.1">
    <property type="nucleotide sequence ID" value="NZ_RAPF01000014.1"/>
</dbReference>
<evidence type="ECO:0000256" key="1">
    <source>
        <dbReference type="SAM" id="Phobius"/>
    </source>
</evidence>
<comment type="caution">
    <text evidence="2">The sequence shown here is derived from an EMBL/GenBank/DDBJ whole genome shotgun (WGS) entry which is preliminary data.</text>
</comment>
<proteinExistence type="predicted"/>
<sequence>MATVAATGLSAKKKKKGRSIWWKLHHWAGLQLSLFLTFILATGTIATLSHEIDWLLTPAMRVSVQDSPQASWGDWAQSAHTVSDGARIEWLYAPTEPWFAAEAVMMRPDGHRFRAQINPWSAQVQGLSPWFNAQRVFRETHRNLLLPTAIGVPIVGSLAFPLLLSVITAFWVYKKWWRGFFRIPKRKPQRRNDGRRFTGDLHRFIGLWSLWFALLIGSTGLWYFIEKTGGAAPAPRPAEMLAPAQVTGLHLDALVTRAQQQFPELDIKAVGFPKGKSGGVIVVGQATAFLVRDRVNAVMLDPSDDRVVKTVKGETLSVHQRIAEAADPLHFGTWGGLTTKIIWFLFGIALTGLAVTGVLIYALRLRQEIRSERSPRILWSMLRGMSVMAWPCLALLCLALALLATKLIGM</sequence>
<protein>
    <submittedName>
        <fullName evidence="2">PepSY domain-containing protein</fullName>
    </submittedName>
</protein>
<dbReference type="OrthoDB" id="6307929at2"/>
<feature type="transmembrane region" description="Helical" evidence="1">
    <location>
        <begin position="24"/>
        <end position="48"/>
    </location>
</feature>
<keyword evidence="1" id="KW-0812">Transmembrane</keyword>
<accession>A0A420EAB5</accession>
<evidence type="ECO:0000313" key="2">
    <source>
        <dbReference type="EMBL" id="RKF17619.1"/>
    </source>
</evidence>
<dbReference type="PANTHER" id="PTHR34219:SF8">
    <property type="entry name" value="PEPSY DOMAIN-CONTAINING PROTEIN"/>
    <property type="match status" value="1"/>
</dbReference>
<feature type="transmembrane region" description="Helical" evidence="1">
    <location>
        <begin position="150"/>
        <end position="173"/>
    </location>
</feature>
<keyword evidence="1" id="KW-1133">Transmembrane helix</keyword>
<dbReference type="Proteomes" id="UP000284395">
    <property type="component" value="Unassembled WGS sequence"/>
</dbReference>
<feature type="transmembrane region" description="Helical" evidence="1">
    <location>
        <begin position="384"/>
        <end position="404"/>
    </location>
</feature>
<keyword evidence="1" id="KW-0472">Membrane</keyword>